<dbReference type="PANTHER" id="PTHR42928:SF5">
    <property type="entry name" value="BLR1237 PROTEIN"/>
    <property type="match status" value="1"/>
</dbReference>
<evidence type="ECO:0000256" key="2">
    <source>
        <dbReference type="SAM" id="SignalP"/>
    </source>
</evidence>
<dbReference type="RefSeq" id="WP_057845436.1">
    <property type="nucleotide sequence ID" value="NZ_LLYA01000168.1"/>
</dbReference>
<dbReference type="SUPFAM" id="SSF53850">
    <property type="entry name" value="Periplasmic binding protein-like II"/>
    <property type="match status" value="1"/>
</dbReference>
<feature type="signal peptide" evidence="2">
    <location>
        <begin position="1"/>
        <end position="23"/>
    </location>
</feature>
<dbReference type="Pfam" id="PF03401">
    <property type="entry name" value="TctC"/>
    <property type="match status" value="1"/>
</dbReference>
<dbReference type="PIRSF" id="PIRSF017082">
    <property type="entry name" value="YflP"/>
    <property type="match status" value="1"/>
</dbReference>
<comment type="caution">
    <text evidence="3">The sequence shown here is derived from an EMBL/GenBank/DDBJ whole genome shotgun (WGS) entry which is preliminary data.</text>
</comment>
<dbReference type="PROSITE" id="PS51257">
    <property type="entry name" value="PROKAR_LIPOPROTEIN"/>
    <property type="match status" value="1"/>
</dbReference>
<keyword evidence="2" id="KW-0732">Signal</keyword>
<dbReference type="EMBL" id="LLYA01000168">
    <property type="protein sequence ID" value="KRR22060.1"/>
    <property type="molecule type" value="Genomic_DNA"/>
</dbReference>
<dbReference type="AlphaFoldDB" id="A0A0R3MQT4"/>
<dbReference type="Gene3D" id="3.40.190.10">
    <property type="entry name" value="Periplasmic binding protein-like II"/>
    <property type="match status" value="1"/>
</dbReference>
<protein>
    <recommendedName>
        <fullName evidence="5">ABC transporter substrate-binding protein</fullName>
    </recommendedName>
</protein>
<proteinExistence type="inferred from homology"/>
<accession>A0A0R3MQT4</accession>
<organism evidence="3 4">
    <name type="scientific">Bradyrhizobium retamae</name>
    <dbReference type="NCBI Taxonomy" id="1300035"/>
    <lineage>
        <taxon>Bacteria</taxon>
        <taxon>Pseudomonadati</taxon>
        <taxon>Pseudomonadota</taxon>
        <taxon>Alphaproteobacteria</taxon>
        <taxon>Hyphomicrobiales</taxon>
        <taxon>Nitrobacteraceae</taxon>
        <taxon>Bradyrhizobium</taxon>
    </lineage>
</organism>
<keyword evidence="4" id="KW-1185">Reference proteome</keyword>
<name>A0A0R3MQT4_9BRAD</name>
<evidence type="ECO:0008006" key="5">
    <source>
        <dbReference type="Google" id="ProtNLM"/>
    </source>
</evidence>
<comment type="similarity">
    <text evidence="1">Belongs to the UPF0065 (bug) family.</text>
</comment>
<evidence type="ECO:0000313" key="4">
    <source>
        <dbReference type="Proteomes" id="UP000052023"/>
    </source>
</evidence>
<gene>
    <name evidence="3" type="ORF">CQ13_30165</name>
</gene>
<dbReference type="Gene3D" id="3.40.190.150">
    <property type="entry name" value="Bordetella uptake gene, domain 1"/>
    <property type="match status" value="1"/>
</dbReference>
<reference evidence="3 4" key="1">
    <citation type="submission" date="2014-03" db="EMBL/GenBank/DDBJ databases">
        <title>Bradyrhizobium valentinum sp. nov., isolated from effective nodules of Lupinus mariae-josephae, a lupine endemic of basic-lime soils in Eastern Spain.</title>
        <authorList>
            <person name="Duran D."/>
            <person name="Rey L."/>
            <person name="Navarro A."/>
            <person name="Busquets A."/>
            <person name="Imperial J."/>
            <person name="Ruiz-Argueso T."/>
        </authorList>
    </citation>
    <scope>NUCLEOTIDE SEQUENCE [LARGE SCALE GENOMIC DNA]</scope>
    <source>
        <strain evidence="3 4">Ro19</strain>
    </source>
</reference>
<dbReference type="InterPro" id="IPR042100">
    <property type="entry name" value="Bug_dom1"/>
</dbReference>
<dbReference type="CDD" id="cd07012">
    <property type="entry name" value="PBP2_Bug_TTT"/>
    <property type="match status" value="1"/>
</dbReference>
<evidence type="ECO:0000256" key="1">
    <source>
        <dbReference type="ARBA" id="ARBA00006987"/>
    </source>
</evidence>
<evidence type="ECO:0000313" key="3">
    <source>
        <dbReference type="EMBL" id="KRR22060.1"/>
    </source>
</evidence>
<dbReference type="PANTHER" id="PTHR42928">
    <property type="entry name" value="TRICARBOXYLATE-BINDING PROTEIN"/>
    <property type="match status" value="1"/>
</dbReference>
<dbReference type="OrthoDB" id="7243230at2"/>
<dbReference type="Proteomes" id="UP000052023">
    <property type="component" value="Unassembled WGS sequence"/>
</dbReference>
<dbReference type="InterPro" id="IPR005064">
    <property type="entry name" value="BUG"/>
</dbReference>
<feature type="chain" id="PRO_5006444556" description="ABC transporter substrate-binding protein" evidence="2">
    <location>
        <begin position="24"/>
        <end position="325"/>
    </location>
</feature>
<sequence>MHGKVVALVAAAFGVVACGPAWAGWPDDKPIEVVIGFAPGGGTDVMARKLLPFVEQRLGGKAKFVVLNKPGAGGEIAFATIARAAPDAYAMGVVNVPGYNFIPMTRKTQYSMDEIRLVARVVDDPSVIVVPSESKLASVADVLAALRSKPGSVTFGHNGAGTNGHLAIRMLANAAKVEPNEISYRGTAAQRTDLLGGHLQVGMVSLSELPELHGSNKGQLRAIAVLSKQRSPSLPDVPTAEEAGIPVTMTAERGFAVPKAVPDDVARKLEAAIADGLRDPEYIKSSPGDAPVLAFMPGAEWQKRLDDMNQALRPFAEEMRAQEQK</sequence>